<evidence type="ECO:0000256" key="1">
    <source>
        <dbReference type="SAM" id="Phobius"/>
    </source>
</evidence>
<feature type="transmembrane region" description="Helical" evidence="1">
    <location>
        <begin position="73"/>
        <end position="92"/>
    </location>
</feature>
<keyword evidence="3" id="KW-1185">Reference proteome</keyword>
<dbReference type="RefSeq" id="WP_245726517.1">
    <property type="nucleotide sequence ID" value="NZ_FNAO01000005.1"/>
</dbReference>
<organism evidence="2 3">
    <name type="scientific">Pricia antarctica</name>
    <dbReference type="NCBI Taxonomy" id="641691"/>
    <lineage>
        <taxon>Bacteria</taxon>
        <taxon>Pseudomonadati</taxon>
        <taxon>Bacteroidota</taxon>
        <taxon>Flavobacteriia</taxon>
        <taxon>Flavobacteriales</taxon>
        <taxon>Flavobacteriaceae</taxon>
        <taxon>Pricia</taxon>
    </lineage>
</organism>
<keyword evidence="1" id="KW-0812">Transmembrane</keyword>
<feature type="transmembrane region" description="Helical" evidence="1">
    <location>
        <begin position="47"/>
        <end position="66"/>
    </location>
</feature>
<evidence type="ECO:0000313" key="2">
    <source>
        <dbReference type="EMBL" id="SDE47656.1"/>
    </source>
</evidence>
<dbReference type="STRING" id="641691.SAMN05421636_105209"/>
<accession>A0A1G7D9S3</accession>
<sequence>MKMYDNLLAEFKREQTGYASIAIIPQSCIGAVAAMMLLLSGLTPTNLILLFMVTMFCMAYNGAVLAQLKSKTTFNLLILSVVFSCIVIIAHLF</sequence>
<dbReference type="EMBL" id="FNAO01000005">
    <property type="protein sequence ID" value="SDE47656.1"/>
    <property type="molecule type" value="Genomic_DNA"/>
</dbReference>
<evidence type="ECO:0000313" key="3">
    <source>
        <dbReference type="Proteomes" id="UP000199109"/>
    </source>
</evidence>
<proteinExistence type="predicted"/>
<dbReference type="AlphaFoldDB" id="A0A1G7D9S3"/>
<reference evidence="2 3" key="1">
    <citation type="submission" date="2016-10" db="EMBL/GenBank/DDBJ databases">
        <authorList>
            <person name="de Groot N.N."/>
        </authorList>
    </citation>
    <scope>NUCLEOTIDE SEQUENCE [LARGE SCALE GENOMIC DNA]</scope>
    <source>
        <strain evidence="2 3">DSM 23421</strain>
    </source>
</reference>
<keyword evidence="1" id="KW-0472">Membrane</keyword>
<dbReference type="Proteomes" id="UP000199109">
    <property type="component" value="Unassembled WGS sequence"/>
</dbReference>
<feature type="transmembrane region" description="Helical" evidence="1">
    <location>
        <begin position="21"/>
        <end position="41"/>
    </location>
</feature>
<keyword evidence="1" id="KW-1133">Transmembrane helix</keyword>
<gene>
    <name evidence="2" type="ORF">SAMN05421636_105209</name>
</gene>
<protein>
    <submittedName>
        <fullName evidence="2">Uncharacterized protein</fullName>
    </submittedName>
</protein>
<name>A0A1G7D9S3_9FLAO</name>